<protein>
    <recommendedName>
        <fullName evidence="6">EngB-type G domain-containing protein</fullName>
    </recommendedName>
</protein>
<evidence type="ECO:0000259" key="6">
    <source>
        <dbReference type="PROSITE" id="PS51706"/>
    </source>
</evidence>
<dbReference type="PROSITE" id="PS51706">
    <property type="entry name" value="G_ENGB"/>
    <property type="match status" value="1"/>
</dbReference>
<keyword evidence="8" id="KW-1185">Reference proteome</keyword>
<dbReference type="VEuPathDB" id="FungiDB:FVEG_06488"/>
<dbReference type="OMA" id="ESESICF"/>
<evidence type="ECO:0000313" key="8">
    <source>
        <dbReference type="Proteomes" id="UP000009096"/>
    </source>
</evidence>
<feature type="compositionally biased region" description="Polar residues" evidence="5">
    <location>
        <begin position="25"/>
        <end position="36"/>
    </location>
</feature>
<sequence length="414" mass="45478">MTLLRVFSANRLSYLSSCSKVTGQKTHFSTSGQMNLRQRPLRRATSRISKQAHQDSQATSPVAVTPNLSSNVKAEEPRSQSSAQEIVVPGFSLHESTSKPRKAKPRGPLPKGIKPYQQVLMESESICFKQGSTLPVDVPKEDKPALAAAGKFFEERYQILYSAENLHDHPQNDHIPEIVVLGASNAGKSSFLNALLGDREIAKVSHKPGKTTTMNAYGVGPRPKIAKELIRKGDAPPKHSLVLMDTPGYGYRSQQAWGQTILKYLNVRNMLRGAVILIPADKKLQETDRWMLRTLAQSNTRTLVVITKADKPGKEWQDACHRLHTQIDAIMRGLEAQSAASWREGSGRVLDVYATASKIASVSRRLGDGGGIGGVRLAILEMAGFSLGDKIEKQAETKAYTGKVVSFDNIVWRT</sequence>
<dbReference type="Pfam" id="PF01926">
    <property type="entry name" value="MMR_HSR1"/>
    <property type="match status" value="1"/>
</dbReference>
<evidence type="ECO:0000313" key="7">
    <source>
        <dbReference type="EMBL" id="EWG45840.1"/>
    </source>
</evidence>
<feature type="compositionally biased region" description="Polar residues" evidence="5">
    <location>
        <begin position="46"/>
        <end position="72"/>
    </location>
</feature>
<reference evidence="7 8" key="1">
    <citation type="journal article" date="2010" name="Nature">
        <title>Comparative genomics reveals mobile pathogenicity chromosomes in Fusarium.</title>
        <authorList>
            <person name="Ma L.J."/>
            <person name="van der Does H.C."/>
            <person name="Borkovich K.A."/>
            <person name="Coleman J.J."/>
            <person name="Daboussi M.J."/>
            <person name="Di Pietro A."/>
            <person name="Dufresne M."/>
            <person name="Freitag M."/>
            <person name="Grabherr M."/>
            <person name="Henrissat B."/>
            <person name="Houterman P.M."/>
            <person name="Kang S."/>
            <person name="Shim W.B."/>
            <person name="Woloshuk C."/>
            <person name="Xie X."/>
            <person name="Xu J.R."/>
            <person name="Antoniw J."/>
            <person name="Baker S.E."/>
            <person name="Bluhm B.H."/>
            <person name="Breakspear A."/>
            <person name="Brown D.W."/>
            <person name="Butchko R.A."/>
            <person name="Chapman S."/>
            <person name="Coulson R."/>
            <person name="Coutinho P.M."/>
            <person name="Danchin E.G."/>
            <person name="Diener A."/>
            <person name="Gale L.R."/>
            <person name="Gardiner D.M."/>
            <person name="Goff S."/>
            <person name="Hammond-Kosack K.E."/>
            <person name="Hilburn K."/>
            <person name="Hua-Van A."/>
            <person name="Jonkers W."/>
            <person name="Kazan K."/>
            <person name="Kodira C.D."/>
            <person name="Koehrsen M."/>
            <person name="Kumar L."/>
            <person name="Lee Y.H."/>
            <person name="Li L."/>
            <person name="Manners J.M."/>
            <person name="Miranda-Saavedra D."/>
            <person name="Mukherjee M."/>
            <person name="Park G."/>
            <person name="Park J."/>
            <person name="Park S.Y."/>
            <person name="Proctor R.H."/>
            <person name="Regev A."/>
            <person name="Ruiz-Roldan M.C."/>
            <person name="Sain D."/>
            <person name="Sakthikumar S."/>
            <person name="Sykes S."/>
            <person name="Schwartz D.C."/>
            <person name="Turgeon B.G."/>
            <person name="Wapinski I."/>
            <person name="Yoder O."/>
            <person name="Young S."/>
            <person name="Zeng Q."/>
            <person name="Zhou S."/>
            <person name="Galagan J."/>
            <person name="Cuomo C.A."/>
            <person name="Kistler H.C."/>
            <person name="Rep M."/>
        </authorList>
    </citation>
    <scope>NUCLEOTIDE SEQUENCE [LARGE SCALE GENOMIC DNA]</scope>
    <source>
        <strain evidence="8">M3125 / FGSC 7600</strain>
    </source>
</reference>
<dbReference type="GeneID" id="30064384"/>
<dbReference type="eggNOG" id="KOG2486">
    <property type="taxonomic scope" value="Eukaryota"/>
</dbReference>
<dbReference type="PANTHER" id="PTHR46498:SF1">
    <property type="entry name" value="GTP-BINDING PROTEIN 8"/>
    <property type="match status" value="1"/>
</dbReference>
<keyword evidence="1" id="KW-0479">Metal-binding</keyword>
<dbReference type="Gene3D" id="3.40.50.300">
    <property type="entry name" value="P-loop containing nucleotide triphosphate hydrolases"/>
    <property type="match status" value="1"/>
</dbReference>
<keyword evidence="4" id="KW-0342">GTP-binding</keyword>
<keyword evidence="2" id="KW-0547">Nucleotide-binding</keyword>
<dbReference type="InterPro" id="IPR052279">
    <property type="entry name" value="EngB_GTPase"/>
</dbReference>
<proteinExistence type="predicted"/>
<dbReference type="Proteomes" id="UP000009096">
    <property type="component" value="Chromosome 2"/>
</dbReference>
<dbReference type="EMBL" id="DS022248">
    <property type="protein sequence ID" value="EWG45840.1"/>
    <property type="molecule type" value="Genomic_DNA"/>
</dbReference>
<evidence type="ECO:0000256" key="3">
    <source>
        <dbReference type="ARBA" id="ARBA00022842"/>
    </source>
</evidence>
<dbReference type="STRING" id="334819.W7MDX1"/>
<dbReference type="HOGENOM" id="CLU_033732_4_4_1"/>
<dbReference type="InterPro" id="IPR006073">
    <property type="entry name" value="GTP-bd"/>
</dbReference>
<dbReference type="GO" id="GO:0005739">
    <property type="term" value="C:mitochondrion"/>
    <property type="evidence" value="ECO:0007669"/>
    <property type="project" value="TreeGrafter"/>
</dbReference>
<accession>W7MDX1</accession>
<feature type="region of interest" description="Disordered" evidence="5">
    <location>
        <begin position="25"/>
        <end position="111"/>
    </location>
</feature>
<dbReference type="InterPro" id="IPR030393">
    <property type="entry name" value="G_ENGB_dom"/>
</dbReference>
<evidence type="ECO:0000256" key="1">
    <source>
        <dbReference type="ARBA" id="ARBA00022723"/>
    </source>
</evidence>
<dbReference type="RefSeq" id="XP_018752031.1">
    <property type="nucleotide sequence ID" value="XM_018894884.1"/>
</dbReference>
<evidence type="ECO:0000256" key="2">
    <source>
        <dbReference type="ARBA" id="ARBA00022741"/>
    </source>
</evidence>
<name>W7MDX1_GIBM7</name>
<dbReference type="AlphaFoldDB" id="W7MDX1"/>
<evidence type="ECO:0000256" key="4">
    <source>
        <dbReference type="ARBA" id="ARBA00023134"/>
    </source>
</evidence>
<keyword evidence="3" id="KW-0460">Magnesium</keyword>
<organism evidence="7 8">
    <name type="scientific">Gibberella moniliformis (strain M3125 / FGSC 7600)</name>
    <name type="common">Maize ear and stalk rot fungus</name>
    <name type="synonym">Fusarium verticillioides</name>
    <dbReference type="NCBI Taxonomy" id="334819"/>
    <lineage>
        <taxon>Eukaryota</taxon>
        <taxon>Fungi</taxon>
        <taxon>Dikarya</taxon>
        <taxon>Ascomycota</taxon>
        <taxon>Pezizomycotina</taxon>
        <taxon>Sordariomycetes</taxon>
        <taxon>Hypocreomycetidae</taxon>
        <taxon>Hypocreales</taxon>
        <taxon>Nectriaceae</taxon>
        <taxon>Fusarium</taxon>
        <taxon>Fusarium fujikuroi species complex</taxon>
    </lineage>
</organism>
<dbReference type="InterPro" id="IPR027417">
    <property type="entry name" value="P-loop_NTPase"/>
</dbReference>
<dbReference type="OrthoDB" id="391988at2759"/>
<feature type="domain" description="EngB-type G" evidence="6">
    <location>
        <begin position="174"/>
        <end position="385"/>
    </location>
</feature>
<dbReference type="KEGG" id="fvr:FVEG_06488"/>
<evidence type="ECO:0000256" key="5">
    <source>
        <dbReference type="SAM" id="MobiDB-lite"/>
    </source>
</evidence>
<dbReference type="GO" id="GO:0005525">
    <property type="term" value="F:GTP binding"/>
    <property type="evidence" value="ECO:0007669"/>
    <property type="project" value="UniProtKB-KW"/>
</dbReference>
<dbReference type="PANTHER" id="PTHR46498">
    <property type="entry name" value="GTP-BINDING PROTEIN 8"/>
    <property type="match status" value="1"/>
</dbReference>
<dbReference type="EMBL" id="CM000579">
    <property type="protein sequence ID" value="EWG45840.1"/>
    <property type="molecule type" value="Genomic_DNA"/>
</dbReference>
<gene>
    <name evidence="7" type="ORF">FVEG_06488</name>
</gene>
<dbReference type="GO" id="GO:0046872">
    <property type="term" value="F:metal ion binding"/>
    <property type="evidence" value="ECO:0007669"/>
    <property type="project" value="UniProtKB-KW"/>
</dbReference>
<dbReference type="SUPFAM" id="SSF52540">
    <property type="entry name" value="P-loop containing nucleoside triphosphate hydrolases"/>
    <property type="match status" value="1"/>
</dbReference>